<comment type="caution">
    <text evidence="2">The sequence shown here is derived from an EMBL/GenBank/DDBJ whole genome shotgun (WGS) entry which is preliminary data.</text>
</comment>
<dbReference type="EMBL" id="CAUYUJ010015481">
    <property type="protein sequence ID" value="CAK0854463.1"/>
    <property type="molecule type" value="Genomic_DNA"/>
</dbReference>
<dbReference type="InterPro" id="IPR032675">
    <property type="entry name" value="LRR_dom_sf"/>
</dbReference>
<evidence type="ECO:0000313" key="3">
    <source>
        <dbReference type="Proteomes" id="UP001189429"/>
    </source>
</evidence>
<dbReference type="Proteomes" id="UP001189429">
    <property type="component" value="Unassembled WGS sequence"/>
</dbReference>
<reference evidence="2" key="1">
    <citation type="submission" date="2023-10" db="EMBL/GenBank/DDBJ databases">
        <authorList>
            <person name="Chen Y."/>
            <person name="Shah S."/>
            <person name="Dougan E. K."/>
            <person name="Thang M."/>
            <person name="Chan C."/>
        </authorList>
    </citation>
    <scope>NUCLEOTIDE SEQUENCE [LARGE SCALE GENOMIC DNA]</scope>
</reference>
<evidence type="ECO:0000313" key="2">
    <source>
        <dbReference type="EMBL" id="CAK0854463.1"/>
    </source>
</evidence>
<accession>A0ABN9U643</accession>
<protein>
    <submittedName>
        <fullName evidence="2">Uncharacterized protein</fullName>
    </submittedName>
</protein>
<name>A0ABN9U643_9DINO</name>
<proteinExistence type="predicted"/>
<keyword evidence="3" id="KW-1185">Reference proteome</keyword>
<organism evidence="2 3">
    <name type="scientific">Prorocentrum cordatum</name>
    <dbReference type="NCBI Taxonomy" id="2364126"/>
    <lineage>
        <taxon>Eukaryota</taxon>
        <taxon>Sar</taxon>
        <taxon>Alveolata</taxon>
        <taxon>Dinophyceae</taxon>
        <taxon>Prorocentrales</taxon>
        <taxon>Prorocentraceae</taxon>
        <taxon>Prorocentrum</taxon>
    </lineage>
</organism>
<gene>
    <name evidence="2" type="ORF">PCOR1329_LOCUS45563</name>
</gene>
<dbReference type="Gene3D" id="3.80.10.10">
    <property type="entry name" value="Ribonuclease Inhibitor"/>
    <property type="match status" value="1"/>
</dbReference>
<feature type="region of interest" description="Disordered" evidence="1">
    <location>
        <begin position="1"/>
        <end position="27"/>
    </location>
</feature>
<dbReference type="SUPFAM" id="SSF52047">
    <property type="entry name" value="RNI-like"/>
    <property type="match status" value="1"/>
</dbReference>
<evidence type="ECO:0000256" key="1">
    <source>
        <dbReference type="SAM" id="MobiDB-lite"/>
    </source>
</evidence>
<sequence>MGCGCSIKGNGNVEKPEHPTANQAQPVADVMPRPGVMVSPWSDWSLRAGAELEPLLECTTLVCVRWLVKLGERGGVIPAWQNLPAEAKVSIDDLRSSVGRVEGGPYGLYYGLPVLVLSYPWWTQRHPDPEGAQLRMLLPIFRAIVANLDSMDESMRLTWGVVWDFCAFPQRGYSARPGRDSALTDGEDRSEEEVSRFRAGLSSVNVWYMHPYVWTLLVDTPITDASATYKQPYRERGWPTFERSVAALVKNMANLLSLERYIAAEMPNWLSIVEGCRAGRAAPLAPPAFSAMMRNAVGSGALRVTNGSDVEERLIPQYELGFKRAYSTPWIREMWYAGQSWTDEHIAQLAVALRFAHEEIEGGGGLRDIEELHLGLNELSDAGMRSLLEVFWLPGVLPKLQMLSLDDSRVGTESVQEFAELLESGDALQALNEVLLENTLASDEAVQRVRLALRRRRQALHFAKQSDITDLYCMVPRHRK</sequence>